<comment type="caution">
    <text evidence="2">The sequence shown here is derived from an EMBL/GenBank/DDBJ whole genome shotgun (WGS) entry which is preliminary data.</text>
</comment>
<keyword evidence="3" id="KW-1185">Reference proteome</keyword>
<proteinExistence type="predicted"/>
<dbReference type="SUPFAM" id="SSF52833">
    <property type="entry name" value="Thioredoxin-like"/>
    <property type="match status" value="1"/>
</dbReference>
<accession>A0ABU2BPW1</accession>
<organism evidence="2 3">
    <name type="scientific">Nocardioides marmoribigeumensis</name>
    <dbReference type="NCBI Taxonomy" id="433649"/>
    <lineage>
        <taxon>Bacteria</taxon>
        <taxon>Bacillati</taxon>
        <taxon>Actinomycetota</taxon>
        <taxon>Actinomycetes</taxon>
        <taxon>Propionibacteriales</taxon>
        <taxon>Nocardioidaceae</taxon>
        <taxon>Nocardioides</taxon>
    </lineage>
</organism>
<reference evidence="2 3" key="1">
    <citation type="submission" date="2023-07" db="EMBL/GenBank/DDBJ databases">
        <title>Sequencing the genomes of 1000 actinobacteria strains.</title>
        <authorList>
            <person name="Klenk H.-P."/>
        </authorList>
    </citation>
    <scope>NUCLEOTIDE SEQUENCE [LARGE SCALE GENOMIC DNA]</scope>
    <source>
        <strain evidence="2 3">DSM 19426</strain>
    </source>
</reference>
<dbReference type="RefSeq" id="WP_310297497.1">
    <property type="nucleotide sequence ID" value="NZ_BAAAPS010000011.1"/>
</dbReference>
<name>A0ABU2BPW1_9ACTN</name>
<sequence length="228" mass="24581">MTAPSHTAPTFDDPSDRVVVDVWSDVICPFCHLGDTLLAQAIERSGRPVEVRYHSFQLMPELPQGPGRDVVEVLVETKGVSPEQAEAMNSQVAARAAAVGLDLRFDRALVANTRDAHRLLHLAREHGVQAEVAALLFRAYFTDGRDIGTHGVLADLAVEAGLDRDEVLLALAGDAHAEAVDADIAWARQLGISGVPFFVLDGKYAVSGAQPPELFDQALATAWDDKPR</sequence>
<evidence type="ECO:0000313" key="2">
    <source>
        <dbReference type="EMBL" id="MDR7360677.1"/>
    </source>
</evidence>
<feature type="domain" description="DSBA-like thioredoxin" evidence="1">
    <location>
        <begin position="19"/>
        <end position="220"/>
    </location>
</feature>
<gene>
    <name evidence="2" type="ORF">J2S63_000230</name>
</gene>
<dbReference type="CDD" id="cd03024">
    <property type="entry name" value="DsbA_FrnE"/>
    <property type="match status" value="1"/>
</dbReference>
<dbReference type="PANTHER" id="PTHR13887">
    <property type="entry name" value="GLUTATHIONE S-TRANSFERASE KAPPA"/>
    <property type="match status" value="1"/>
</dbReference>
<keyword evidence="2" id="KW-0413">Isomerase</keyword>
<dbReference type="Gene3D" id="3.40.30.10">
    <property type="entry name" value="Glutaredoxin"/>
    <property type="match status" value="1"/>
</dbReference>
<protein>
    <submittedName>
        <fullName evidence="2">DsbA family dithiol-disulfide isomerase</fullName>
    </submittedName>
</protein>
<evidence type="ECO:0000259" key="1">
    <source>
        <dbReference type="Pfam" id="PF01323"/>
    </source>
</evidence>
<dbReference type="Pfam" id="PF01323">
    <property type="entry name" value="DSBA"/>
    <property type="match status" value="1"/>
</dbReference>
<dbReference type="InterPro" id="IPR001853">
    <property type="entry name" value="DSBA-like_thioredoxin_dom"/>
</dbReference>
<dbReference type="Proteomes" id="UP001183648">
    <property type="component" value="Unassembled WGS sequence"/>
</dbReference>
<dbReference type="EMBL" id="JAVDYG010000001">
    <property type="protein sequence ID" value="MDR7360677.1"/>
    <property type="molecule type" value="Genomic_DNA"/>
</dbReference>
<dbReference type="InterPro" id="IPR036249">
    <property type="entry name" value="Thioredoxin-like_sf"/>
</dbReference>
<dbReference type="GO" id="GO:0016853">
    <property type="term" value="F:isomerase activity"/>
    <property type="evidence" value="ECO:0007669"/>
    <property type="project" value="UniProtKB-KW"/>
</dbReference>
<dbReference type="PANTHER" id="PTHR13887:SF41">
    <property type="entry name" value="THIOREDOXIN SUPERFAMILY PROTEIN"/>
    <property type="match status" value="1"/>
</dbReference>
<evidence type="ECO:0000313" key="3">
    <source>
        <dbReference type="Proteomes" id="UP001183648"/>
    </source>
</evidence>